<evidence type="ECO:0000256" key="1">
    <source>
        <dbReference type="ARBA" id="ARBA00003035"/>
    </source>
</evidence>
<keyword evidence="6" id="KW-0539">Nucleus</keyword>
<dbReference type="PANTHER" id="PTHR28127">
    <property type="entry name" value="RIBOSOME ASSEMBLY PROTEIN 3"/>
    <property type="match status" value="1"/>
</dbReference>
<evidence type="ECO:0000313" key="9">
    <source>
        <dbReference type="EMBL" id="CEG36665.1"/>
    </source>
</evidence>
<comment type="similarity">
    <text evidence="3">Belongs to the RSA3 family.</text>
</comment>
<dbReference type="AlphaFoldDB" id="A0A0P1A818"/>
<organism evidence="9 10">
    <name type="scientific">Plasmopara halstedii</name>
    <name type="common">Downy mildew of sunflower</name>
    <dbReference type="NCBI Taxonomy" id="4781"/>
    <lineage>
        <taxon>Eukaryota</taxon>
        <taxon>Sar</taxon>
        <taxon>Stramenopiles</taxon>
        <taxon>Oomycota</taxon>
        <taxon>Peronosporomycetes</taxon>
        <taxon>Peronosporales</taxon>
        <taxon>Peronosporaceae</taxon>
        <taxon>Plasmopara</taxon>
    </lineage>
</organism>
<comment type="function">
    <text evidence="1">Required for efficient biogenesis of the 60S ribosomal subunit.</text>
</comment>
<name>A0A0P1A818_PLAHL</name>
<dbReference type="GeneID" id="36398388"/>
<dbReference type="OMA" id="LYMEEFT"/>
<dbReference type="OrthoDB" id="69550at2759"/>
<feature type="domain" description="Ribosome-assembly protein 3 C-terminal" evidence="8">
    <location>
        <begin position="172"/>
        <end position="217"/>
    </location>
</feature>
<dbReference type="GO" id="GO:0030687">
    <property type="term" value="C:preribosome, large subunit precursor"/>
    <property type="evidence" value="ECO:0007669"/>
    <property type="project" value="TreeGrafter"/>
</dbReference>
<dbReference type="RefSeq" id="XP_024573034.1">
    <property type="nucleotide sequence ID" value="XM_024721904.1"/>
</dbReference>
<comment type="subcellular location">
    <subcellularLocation>
        <location evidence="2">Nucleus</location>
        <location evidence="2">Nucleolus</location>
    </subcellularLocation>
</comment>
<dbReference type="Pfam" id="PF14615">
    <property type="entry name" value="Rsa3"/>
    <property type="match status" value="1"/>
</dbReference>
<evidence type="ECO:0000256" key="3">
    <source>
        <dbReference type="ARBA" id="ARBA00006256"/>
    </source>
</evidence>
<dbReference type="Proteomes" id="UP000054928">
    <property type="component" value="Unassembled WGS sequence"/>
</dbReference>
<evidence type="ECO:0000256" key="2">
    <source>
        <dbReference type="ARBA" id="ARBA00004604"/>
    </source>
</evidence>
<dbReference type="EMBL" id="CCYD01000217">
    <property type="protein sequence ID" value="CEG36665.1"/>
    <property type="molecule type" value="Genomic_DNA"/>
</dbReference>
<evidence type="ECO:0000259" key="8">
    <source>
        <dbReference type="Pfam" id="PF14615"/>
    </source>
</evidence>
<dbReference type="InterPro" id="IPR028217">
    <property type="entry name" value="Rsa3_C"/>
</dbReference>
<accession>A0A0P1A818</accession>
<keyword evidence="7" id="KW-0687">Ribonucleoprotein</keyword>
<evidence type="ECO:0000256" key="5">
    <source>
        <dbReference type="ARBA" id="ARBA00022517"/>
    </source>
</evidence>
<evidence type="ECO:0000256" key="7">
    <source>
        <dbReference type="ARBA" id="ARBA00023274"/>
    </source>
</evidence>
<dbReference type="GO" id="GO:0005730">
    <property type="term" value="C:nucleolus"/>
    <property type="evidence" value="ECO:0007669"/>
    <property type="project" value="UniProtKB-SubCell"/>
</dbReference>
<reference evidence="10" key="1">
    <citation type="submission" date="2014-09" db="EMBL/GenBank/DDBJ databases">
        <authorList>
            <person name="Sharma Rahul"/>
            <person name="Thines Marco"/>
        </authorList>
    </citation>
    <scope>NUCLEOTIDE SEQUENCE [LARGE SCALE GENOMIC DNA]</scope>
</reference>
<proteinExistence type="inferred from homology"/>
<evidence type="ECO:0000256" key="4">
    <source>
        <dbReference type="ARBA" id="ARBA00015339"/>
    </source>
</evidence>
<evidence type="ECO:0000256" key="6">
    <source>
        <dbReference type="ARBA" id="ARBA00023242"/>
    </source>
</evidence>
<protein>
    <recommendedName>
        <fullName evidence="4">Ribosome assembly protein 3</fullName>
    </recommendedName>
</protein>
<sequence length="240" mass="27229">MDNGNKLAHYDRLIAALSEEMLESTIDVRDLSSSEIKSDKQRVELLTVATDKCVRCVELIAKSLEASGKLCRLQKTLKNAYERSQEEKIDQDEIMEDVENAEDDEATTLFLQDLVTAGDEADDAVKNYARLGVVRKTAQASHKLLTAAERDLHEHLANNPDFAEDDAVQNMFRELYMEEFTAVFGDELDQFRQEERFESKDVSYLISCIQAGTDIFSPLQKKLFVESIRTNTSTVRTSET</sequence>
<keyword evidence="10" id="KW-1185">Reference proteome</keyword>
<keyword evidence="5" id="KW-0690">Ribosome biogenesis</keyword>
<dbReference type="InterPro" id="IPR051898">
    <property type="entry name" value="Ribosome_Assembly_3"/>
</dbReference>
<dbReference type="GO" id="GO:0000027">
    <property type="term" value="P:ribosomal large subunit assembly"/>
    <property type="evidence" value="ECO:0007669"/>
    <property type="project" value="TreeGrafter"/>
</dbReference>
<evidence type="ECO:0000313" key="10">
    <source>
        <dbReference type="Proteomes" id="UP000054928"/>
    </source>
</evidence>
<dbReference type="PANTHER" id="PTHR28127:SF1">
    <property type="entry name" value="RIBOSOME ASSEMBLY PROTEIN 3"/>
    <property type="match status" value="1"/>
</dbReference>